<evidence type="ECO:0000259" key="1">
    <source>
        <dbReference type="Pfam" id="PF13144"/>
    </source>
</evidence>
<keyword evidence="2" id="KW-0969">Cilium</keyword>
<accession>A0AA41ZB44</accession>
<evidence type="ECO:0000313" key="3">
    <source>
        <dbReference type="Proteomes" id="UP001165565"/>
    </source>
</evidence>
<gene>
    <name evidence="2" type="ORF">NEE01_18715</name>
</gene>
<dbReference type="Pfam" id="PF13144">
    <property type="entry name" value="ChapFlgA"/>
    <property type="match status" value="1"/>
</dbReference>
<dbReference type="Proteomes" id="UP001165565">
    <property type="component" value="Unassembled WGS sequence"/>
</dbReference>
<feature type="domain" description="Flagella basal body P-ring formation protein FlgA SAF" evidence="1">
    <location>
        <begin position="100"/>
        <end position="157"/>
    </location>
</feature>
<evidence type="ECO:0000313" key="2">
    <source>
        <dbReference type="EMBL" id="MCW6536815.1"/>
    </source>
</evidence>
<dbReference type="Gene3D" id="2.30.30.760">
    <property type="match status" value="1"/>
</dbReference>
<keyword evidence="3" id="KW-1185">Reference proteome</keyword>
<dbReference type="RefSeq" id="WP_179512785.1">
    <property type="nucleotide sequence ID" value="NZ_JANFAV010000016.1"/>
</dbReference>
<sequence length="166" mass="17035">MIALALLATVAFQDIAALDRGVAAFTGRAIGQEGGPRAVVDPRLRLAACPMVSMAWRTEAHDAVVVTCTGPDWRVFVPVVMPARAAAAPAAALPAAARNAEKVIRRGDPLTIEAGADGFSITRDGVALGDAAAGERLMVKVADGRMPVQAVAVEAGRATLPGWGDQ</sequence>
<dbReference type="InterPro" id="IPR017585">
    <property type="entry name" value="SAF_FlgA"/>
</dbReference>
<proteinExistence type="predicted"/>
<comment type="caution">
    <text evidence="2">The sequence shown here is derived from an EMBL/GenBank/DDBJ whole genome shotgun (WGS) entry which is preliminary data.</text>
</comment>
<protein>
    <submittedName>
        <fullName evidence="2">Flagella basal body P-ring formation protein FlgA</fullName>
    </submittedName>
</protein>
<dbReference type="EMBL" id="JANFAV010000016">
    <property type="protein sequence ID" value="MCW6536815.1"/>
    <property type="molecule type" value="Genomic_DNA"/>
</dbReference>
<reference evidence="2" key="1">
    <citation type="submission" date="2022-06" db="EMBL/GenBank/DDBJ databases">
        <title>Sphingomonas sp. nov. isolated from rhizosphere soil of tomato.</title>
        <authorList>
            <person name="Dong H."/>
            <person name="Gao R."/>
        </authorList>
    </citation>
    <scope>NUCLEOTIDE SEQUENCE</scope>
    <source>
        <strain evidence="2">MMSM24</strain>
    </source>
</reference>
<organism evidence="2 3">
    <name type="scientific">Sphingomonas lycopersici</name>
    <dbReference type="NCBI Taxonomy" id="2951807"/>
    <lineage>
        <taxon>Bacteria</taxon>
        <taxon>Pseudomonadati</taxon>
        <taxon>Pseudomonadota</taxon>
        <taxon>Alphaproteobacteria</taxon>
        <taxon>Sphingomonadales</taxon>
        <taxon>Sphingomonadaceae</taxon>
        <taxon>Sphingomonas</taxon>
    </lineage>
</organism>
<dbReference type="AlphaFoldDB" id="A0AA41ZB44"/>
<keyword evidence="2" id="KW-0966">Cell projection</keyword>
<name>A0AA41ZB44_9SPHN</name>
<keyword evidence="2" id="KW-0282">Flagellum</keyword>